<dbReference type="Gene3D" id="1.10.10.10">
    <property type="entry name" value="Winged helix-like DNA-binding domain superfamily/Winged helix DNA-binding domain"/>
    <property type="match status" value="1"/>
</dbReference>
<keyword evidence="4" id="KW-0963">Cytoplasm</keyword>
<evidence type="ECO:0000256" key="3">
    <source>
        <dbReference type="ARBA" id="ARBA00011738"/>
    </source>
</evidence>
<evidence type="ECO:0000256" key="1">
    <source>
        <dbReference type="ARBA" id="ARBA00004496"/>
    </source>
</evidence>
<evidence type="ECO:0000256" key="10">
    <source>
        <dbReference type="ARBA" id="ARBA00023163"/>
    </source>
</evidence>
<gene>
    <name evidence="11" type="ORF">FHR36_002584</name>
</gene>
<name>A0ABT1IWD5_9ACTN</name>
<evidence type="ECO:0000256" key="9">
    <source>
        <dbReference type="ARBA" id="ARBA00023125"/>
    </source>
</evidence>
<evidence type="ECO:0000256" key="8">
    <source>
        <dbReference type="ARBA" id="ARBA00023015"/>
    </source>
</evidence>
<evidence type="ECO:0000256" key="6">
    <source>
        <dbReference type="ARBA" id="ARBA00022723"/>
    </source>
</evidence>
<keyword evidence="7" id="KW-0862">Zinc</keyword>
<dbReference type="SUPFAM" id="SSF46785">
    <property type="entry name" value="Winged helix' DNA-binding domain"/>
    <property type="match status" value="1"/>
</dbReference>
<keyword evidence="9" id="KW-0238">DNA-binding</keyword>
<dbReference type="PANTHER" id="PTHR33202:SF2">
    <property type="entry name" value="FERRIC UPTAKE REGULATION PROTEIN"/>
    <property type="match status" value="1"/>
</dbReference>
<evidence type="ECO:0000256" key="7">
    <source>
        <dbReference type="ARBA" id="ARBA00022833"/>
    </source>
</evidence>
<keyword evidence="10" id="KW-0804">Transcription</keyword>
<keyword evidence="8" id="KW-0805">Transcription regulation</keyword>
<dbReference type="Pfam" id="PF01475">
    <property type="entry name" value="FUR"/>
    <property type="match status" value="1"/>
</dbReference>
<dbReference type="Proteomes" id="UP001206483">
    <property type="component" value="Unassembled WGS sequence"/>
</dbReference>
<dbReference type="Gene3D" id="3.30.1490.190">
    <property type="match status" value="1"/>
</dbReference>
<comment type="similarity">
    <text evidence="2">Belongs to the Fur family.</text>
</comment>
<keyword evidence="6" id="KW-0479">Metal-binding</keyword>
<organism evidence="11 12">
    <name type="scientific">Kitasatospora paracochleata</name>
    <dbReference type="NCBI Taxonomy" id="58354"/>
    <lineage>
        <taxon>Bacteria</taxon>
        <taxon>Bacillati</taxon>
        <taxon>Actinomycetota</taxon>
        <taxon>Actinomycetes</taxon>
        <taxon>Kitasatosporales</taxon>
        <taxon>Streptomycetaceae</taxon>
        <taxon>Kitasatospora</taxon>
    </lineage>
</organism>
<evidence type="ECO:0000313" key="11">
    <source>
        <dbReference type="EMBL" id="MCP2309460.1"/>
    </source>
</evidence>
<proteinExistence type="inferred from homology"/>
<evidence type="ECO:0000313" key="12">
    <source>
        <dbReference type="Proteomes" id="UP001206483"/>
    </source>
</evidence>
<evidence type="ECO:0000256" key="4">
    <source>
        <dbReference type="ARBA" id="ARBA00022490"/>
    </source>
</evidence>
<dbReference type="InterPro" id="IPR043135">
    <property type="entry name" value="Fur_C"/>
</dbReference>
<comment type="caution">
    <text evidence="11">The sequence shown here is derived from an EMBL/GenBank/DDBJ whole genome shotgun (WGS) entry which is preliminary data.</text>
</comment>
<keyword evidence="12" id="KW-1185">Reference proteome</keyword>
<dbReference type="InterPro" id="IPR036390">
    <property type="entry name" value="WH_DNA-bd_sf"/>
</dbReference>
<dbReference type="EMBL" id="JAMZDX010000002">
    <property type="protein sequence ID" value="MCP2309460.1"/>
    <property type="molecule type" value="Genomic_DNA"/>
</dbReference>
<comment type="subcellular location">
    <subcellularLocation>
        <location evidence="1">Cytoplasm</location>
    </subcellularLocation>
</comment>
<comment type="subunit">
    <text evidence="3">Homodimer.</text>
</comment>
<sequence>MPRKRQTAAPGWKETPQRVLVRQALAASPGFITAQLLHARMIAAGATVGLSTVYRALAALTAAGYADTVRDDAGERHYRHRPGADHRHYLICRHCGHSFAVDSGPVEKWAERVVRQSGFTDVHHTVELAGTCTDCTGTRSDGP</sequence>
<protein>
    <submittedName>
        <fullName evidence="11">Fur family ferric uptake transcriptional regulator</fullName>
    </submittedName>
</protein>
<evidence type="ECO:0000256" key="5">
    <source>
        <dbReference type="ARBA" id="ARBA00022491"/>
    </source>
</evidence>
<dbReference type="InterPro" id="IPR036388">
    <property type="entry name" value="WH-like_DNA-bd_sf"/>
</dbReference>
<accession>A0ABT1IWD5</accession>
<keyword evidence="5" id="KW-0678">Repressor</keyword>
<reference evidence="11 12" key="1">
    <citation type="submission" date="2022-06" db="EMBL/GenBank/DDBJ databases">
        <title>Sequencing the genomes of 1000 actinobacteria strains.</title>
        <authorList>
            <person name="Klenk H.-P."/>
        </authorList>
    </citation>
    <scope>NUCLEOTIDE SEQUENCE [LARGE SCALE GENOMIC DNA]</scope>
    <source>
        <strain evidence="11 12">DSM 41656</strain>
    </source>
</reference>
<dbReference type="CDD" id="cd07153">
    <property type="entry name" value="Fur_like"/>
    <property type="match status" value="1"/>
</dbReference>
<dbReference type="PANTHER" id="PTHR33202">
    <property type="entry name" value="ZINC UPTAKE REGULATION PROTEIN"/>
    <property type="match status" value="1"/>
</dbReference>
<evidence type="ECO:0000256" key="2">
    <source>
        <dbReference type="ARBA" id="ARBA00007957"/>
    </source>
</evidence>
<dbReference type="RefSeq" id="WP_253796521.1">
    <property type="nucleotide sequence ID" value="NZ_BAAAUB010000025.1"/>
</dbReference>
<dbReference type="InterPro" id="IPR002481">
    <property type="entry name" value="FUR"/>
</dbReference>